<evidence type="ECO:0000313" key="4">
    <source>
        <dbReference type="Proteomes" id="UP001331761"/>
    </source>
</evidence>
<dbReference type="InterPro" id="IPR010734">
    <property type="entry name" value="Copine_C"/>
</dbReference>
<keyword evidence="4" id="KW-1185">Reference proteome</keyword>
<evidence type="ECO:0000313" key="3">
    <source>
        <dbReference type="EMBL" id="KAK5981584.1"/>
    </source>
</evidence>
<evidence type="ECO:0000256" key="1">
    <source>
        <dbReference type="SAM" id="MobiDB-lite"/>
    </source>
</evidence>
<dbReference type="SMART" id="SM00327">
    <property type="entry name" value="VWA"/>
    <property type="match status" value="1"/>
</dbReference>
<feature type="region of interest" description="Disordered" evidence="1">
    <location>
        <begin position="353"/>
        <end position="393"/>
    </location>
</feature>
<gene>
    <name evidence="3" type="ORF">GCK32_002581</name>
</gene>
<dbReference type="GO" id="GO:0004842">
    <property type="term" value="F:ubiquitin-protein transferase activity"/>
    <property type="evidence" value="ECO:0007669"/>
    <property type="project" value="TreeGrafter"/>
</dbReference>
<feature type="domain" description="VWFA" evidence="2">
    <location>
        <begin position="434"/>
        <end position="623"/>
    </location>
</feature>
<feature type="compositionally biased region" description="Low complexity" evidence="1">
    <location>
        <begin position="367"/>
        <end position="389"/>
    </location>
</feature>
<dbReference type="Pfam" id="PF07002">
    <property type="entry name" value="Copine"/>
    <property type="match status" value="1"/>
</dbReference>
<dbReference type="InterPro" id="IPR036465">
    <property type="entry name" value="vWFA_dom_sf"/>
</dbReference>
<accession>A0AAN8IP29</accession>
<dbReference type="GO" id="GO:0005634">
    <property type="term" value="C:nucleus"/>
    <property type="evidence" value="ECO:0007669"/>
    <property type="project" value="TreeGrafter"/>
</dbReference>
<proteinExistence type="predicted"/>
<dbReference type="EMBL" id="WIXE01006123">
    <property type="protein sequence ID" value="KAK5981584.1"/>
    <property type="molecule type" value="Genomic_DNA"/>
</dbReference>
<sequence>MHGIRAKGEAEFVETAANKGDKQRPEFWSNGKEMVLLNYRDSELTDYDISDFHRDENHEHGAPIANAHFIALEAAQPTVEANFPAPVDSATRHTTGDSDEYVKVHADPIYDMPPRGEKAMSPEEAKQLQELCQEYDFGMDMGPDGPTPPQSFPINSQFSPPAFQSATHQAPRFVPQEIPQEAPRPPPRQIIRDAQRLQTGEVSENNDKNVHKVPIKLLRLENAESEDPKNIVNAEMYVSDALEYLGNQQAHSPTGAFVMEEDMLSSHGSQKRPEQYVRLPSGDPTSHQIKTMEVFERVEHDDHDDITYAPEIQSVEIPPDQMSENSENLQEYFDRAAAEGALEAKLREMKPISAQQAARGQAPHIVSASGNRANSNSSLASGRSGRSSSDGFPKLRKQSSLLSVMGVTSMQEILLTIDSLDTLSDAMRKAGLENTNMIFGIDYTASNKYQGEDSFGGRSLHTIHPNIMNPYQQVITILGRTLAPFASTGCIPLYGFGDAKTGDWSVFPLKQDGDCRTLEEVLKIYNEVTPTVDLSGPTNFAPLIYQAMEICQKANDYHILVIIADGQVTNERATRRAIVQACQYPLSIIVVGVGDGPWEMMRVFDESLPKRPWDNFHFTEFHEIMRRASGQAEGDVKLAVQSLLEIPDQYRCICELGLLKNRSIPPRGSEIRKEILSK</sequence>
<dbReference type="PANTHER" id="PTHR45751">
    <property type="entry name" value="COPINE FAMILY PROTEIN 1"/>
    <property type="match status" value="1"/>
</dbReference>
<dbReference type="InterPro" id="IPR052079">
    <property type="entry name" value="E3_ligase/Copine_domain"/>
</dbReference>
<comment type="caution">
    <text evidence="3">The sequence shown here is derived from an EMBL/GenBank/DDBJ whole genome shotgun (WGS) entry which is preliminary data.</text>
</comment>
<protein>
    <submittedName>
        <fullName evidence="3">VWFA domain-containing protein</fullName>
    </submittedName>
</protein>
<evidence type="ECO:0000259" key="2">
    <source>
        <dbReference type="SMART" id="SM00327"/>
    </source>
</evidence>
<dbReference type="AlphaFoldDB" id="A0AAN8IP29"/>
<dbReference type="GO" id="GO:0016567">
    <property type="term" value="P:protein ubiquitination"/>
    <property type="evidence" value="ECO:0007669"/>
    <property type="project" value="TreeGrafter"/>
</dbReference>
<dbReference type="PANTHER" id="PTHR45751:SF48">
    <property type="entry name" value="COPINE FAMILY PROTEIN 1"/>
    <property type="match status" value="1"/>
</dbReference>
<dbReference type="Proteomes" id="UP001331761">
    <property type="component" value="Unassembled WGS sequence"/>
</dbReference>
<reference evidence="3 4" key="1">
    <citation type="submission" date="2019-10" db="EMBL/GenBank/DDBJ databases">
        <title>Assembly and Annotation for the nematode Trichostrongylus colubriformis.</title>
        <authorList>
            <person name="Martin J."/>
        </authorList>
    </citation>
    <scope>NUCLEOTIDE SEQUENCE [LARGE SCALE GENOMIC DNA]</scope>
    <source>
        <strain evidence="3">G859</strain>
        <tissue evidence="3">Whole worm</tissue>
    </source>
</reference>
<dbReference type="InterPro" id="IPR002035">
    <property type="entry name" value="VWF_A"/>
</dbReference>
<dbReference type="SUPFAM" id="SSF53300">
    <property type="entry name" value="vWA-like"/>
    <property type="match status" value="1"/>
</dbReference>
<organism evidence="3 4">
    <name type="scientific">Trichostrongylus colubriformis</name>
    <name type="common">Black scour worm</name>
    <dbReference type="NCBI Taxonomy" id="6319"/>
    <lineage>
        <taxon>Eukaryota</taxon>
        <taxon>Metazoa</taxon>
        <taxon>Ecdysozoa</taxon>
        <taxon>Nematoda</taxon>
        <taxon>Chromadorea</taxon>
        <taxon>Rhabditida</taxon>
        <taxon>Rhabditina</taxon>
        <taxon>Rhabditomorpha</taxon>
        <taxon>Strongyloidea</taxon>
        <taxon>Trichostrongylidae</taxon>
        <taxon>Trichostrongylus</taxon>
    </lineage>
</organism>
<name>A0AAN8IP29_TRICO</name>